<keyword evidence="2" id="KW-1185">Reference proteome</keyword>
<gene>
    <name evidence="1" type="ORF">F511_18543</name>
</gene>
<protein>
    <submittedName>
        <fullName evidence="1">Uncharacterized protein</fullName>
    </submittedName>
</protein>
<dbReference type="Proteomes" id="UP000250235">
    <property type="component" value="Unassembled WGS sequence"/>
</dbReference>
<sequence>MAKITDGHLRKGRHPLEDFDLHLVYRPNQILGLIHCPKSELLDSTPALSCIHPITCFMPQ</sequence>
<proteinExistence type="predicted"/>
<reference evidence="1 2" key="1">
    <citation type="journal article" date="2015" name="Proc. Natl. Acad. Sci. U.S.A.">
        <title>The resurrection genome of Boea hygrometrica: A blueprint for survival of dehydration.</title>
        <authorList>
            <person name="Xiao L."/>
            <person name="Yang G."/>
            <person name="Zhang L."/>
            <person name="Yang X."/>
            <person name="Zhao S."/>
            <person name="Ji Z."/>
            <person name="Zhou Q."/>
            <person name="Hu M."/>
            <person name="Wang Y."/>
            <person name="Chen M."/>
            <person name="Xu Y."/>
            <person name="Jin H."/>
            <person name="Xiao X."/>
            <person name="Hu G."/>
            <person name="Bao F."/>
            <person name="Hu Y."/>
            <person name="Wan P."/>
            <person name="Li L."/>
            <person name="Deng X."/>
            <person name="Kuang T."/>
            <person name="Xiang C."/>
            <person name="Zhu J.K."/>
            <person name="Oliver M.J."/>
            <person name="He Y."/>
        </authorList>
    </citation>
    <scope>NUCLEOTIDE SEQUENCE [LARGE SCALE GENOMIC DNA]</scope>
    <source>
        <strain evidence="2">cv. XS01</strain>
    </source>
</reference>
<organism evidence="1 2">
    <name type="scientific">Dorcoceras hygrometricum</name>
    <dbReference type="NCBI Taxonomy" id="472368"/>
    <lineage>
        <taxon>Eukaryota</taxon>
        <taxon>Viridiplantae</taxon>
        <taxon>Streptophyta</taxon>
        <taxon>Embryophyta</taxon>
        <taxon>Tracheophyta</taxon>
        <taxon>Spermatophyta</taxon>
        <taxon>Magnoliopsida</taxon>
        <taxon>eudicotyledons</taxon>
        <taxon>Gunneridae</taxon>
        <taxon>Pentapetalae</taxon>
        <taxon>asterids</taxon>
        <taxon>lamiids</taxon>
        <taxon>Lamiales</taxon>
        <taxon>Gesneriaceae</taxon>
        <taxon>Didymocarpoideae</taxon>
        <taxon>Trichosporeae</taxon>
        <taxon>Loxocarpinae</taxon>
        <taxon>Dorcoceras</taxon>
    </lineage>
</organism>
<dbReference type="AlphaFoldDB" id="A0A2Z7CDT2"/>
<evidence type="ECO:0000313" key="2">
    <source>
        <dbReference type="Proteomes" id="UP000250235"/>
    </source>
</evidence>
<accession>A0A2Z7CDT2</accession>
<evidence type="ECO:0000313" key="1">
    <source>
        <dbReference type="EMBL" id="KZV45221.1"/>
    </source>
</evidence>
<dbReference type="EMBL" id="KQ996416">
    <property type="protein sequence ID" value="KZV45221.1"/>
    <property type="molecule type" value="Genomic_DNA"/>
</dbReference>
<name>A0A2Z7CDT2_9LAMI</name>